<keyword evidence="9 12" id="KW-1133">Transmembrane helix</keyword>
<sequence length="350" mass="37675">MEPLPIVWFVAIGVLWIGFLLLEGFDLGVGMHMIFSARKDPAHRENDRRVMLNTIGPVWDGNEVWLITAGAAIFAAFPMWYASLFSALYIPLTITLIALILRAVSIEYRGKMADPRWSTFWTWALGLGSLVVAFCIGAALAITSTGLPLDANGDRVGHPFVWLTVPAVLGGLGVVGFALTHGATFLALKSDGPVRERAARFAATWGPVALAPAALWALWVQFQHGGSVLSWALVVLAVAGAAFGWWNARARREGLAFTGYASFMLFGAGAIFAAMFPNVLPSSLDPANSLTVWNASSGTYTLTVMTIVAAVGLPIVIGYQAWSYWVFRKRVTPGAIPDAHSFVPAILRAK</sequence>
<organism evidence="13 14">
    <name type="scientific">Microbacterium marinilacus</name>
    <dbReference type="NCBI Taxonomy" id="415209"/>
    <lineage>
        <taxon>Bacteria</taxon>
        <taxon>Bacillati</taxon>
        <taxon>Actinomycetota</taxon>
        <taxon>Actinomycetes</taxon>
        <taxon>Micrococcales</taxon>
        <taxon>Microbacteriaceae</taxon>
        <taxon>Microbacterium</taxon>
    </lineage>
</organism>
<evidence type="ECO:0000256" key="1">
    <source>
        <dbReference type="ARBA" id="ARBA00004651"/>
    </source>
</evidence>
<evidence type="ECO:0000256" key="6">
    <source>
        <dbReference type="ARBA" id="ARBA00022692"/>
    </source>
</evidence>
<name>A0ABP7BWF8_9MICO</name>
<evidence type="ECO:0000256" key="11">
    <source>
        <dbReference type="ARBA" id="ARBA00023136"/>
    </source>
</evidence>
<dbReference type="InterPro" id="IPR003317">
    <property type="entry name" value="Cyt-d_oxidase_su2"/>
</dbReference>
<gene>
    <name evidence="13" type="primary">cydB</name>
    <name evidence="13" type="ORF">GCM10022202_35540</name>
</gene>
<proteinExistence type="inferred from homology"/>
<feature type="transmembrane region" description="Helical" evidence="12">
    <location>
        <begin position="200"/>
        <end position="222"/>
    </location>
</feature>
<feature type="transmembrane region" description="Helical" evidence="12">
    <location>
        <begin position="300"/>
        <end position="322"/>
    </location>
</feature>
<evidence type="ECO:0000256" key="10">
    <source>
        <dbReference type="ARBA" id="ARBA00023004"/>
    </source>
</evidence>
<feature type="transmembrane region" description="Helical" evidence="12">
    <location>
        <begin position="120"/>
        <end position="142"/>
    </location>
</feature>
<dbReference type="Pfam" id="PF02322">
    <property type="entry name" value="Cyt_bd_oxida_II"/>
    <property type="match status" value="1"/>
</dbReference>
<feature type="transmembrane region" description="Helical" evidence="12">
    <location>
        <begin position="88"/>
        <end position="108"/>
    </location>
</feature>
<keyword evidence="6 12" id="KW-0812">Transmembrane</keyword>
<comment type="subcellular location">
    <subcellularLocation>
        <location evidence="1">Cell membrane</location>
        <topology evidence="1">Multi-pass membrane protein</topology>
    </subcellularLocation>
</comment>
<keyword evidence="11 12" id="KW-0472">Membrane</keyword>
<evidence type="ECO:0000256" key="4">
    <source>
        <dbReference type="ARBA" id="ARBA00022475"/>
    </source>
</evidence>
<dbReference type="PANTHER" id="PTHR43141:SF5">
    <property type="entry name" value="CYTOCHROME BD-I UBIQUINOL OXIDASE SUBUNIT 2"/>
    <property type="match status" value="1"/>
</dbReference>
<evidence type="ECO:0000256" key="2">
    <source>
        <dbReference type="ARBA" id="ARBA00007543"/>
    </source>
</evidence>
<evidence type="ECO:0000256" key="12">
    <source>
        <dbReference type="SAM" id="Phobius"/>
    </source>
</evidence>
<feature type="transmembrane region" description="Helical" evidence="12">
    <location>
        <begin position="6"/>
        <end position="29"/>
    </location>
</feature>
<feature type="transmembrane region" description="Helical" evidence="12">
    <location>
        <begin position="228"/>
        <end position="248"/>
    </location>
</feature>
<dbReference type="PANTHER" id="PTHR43141">
    <property type="entry name" value="CYTOCHROME BD2 SUBUNIT II"/>
    <property type="match status" value="1"/>
</dbReference>
<comment type="caution">
    <text evidence="13">The sequence shown here is derived from an EMBL/GenBank/DDBJ whole genome shotgun (WGS) entry which is preliminary data.</text>
</comment>
<keyword evidence="7" id="KW-0479">Metal-binding</keyword>
<dbReference type="NCBIfam" id="TIGR00203">
    <property type="entry name" value="cydB"/>
    <property type="match status" value="1"/>
</dbReference>
<dbReference type="PIRSF" id="PIRSF000267">
    <property type="entry name" value="Cyt_oxidse_sub2"/>
    <property type="match status" value="1"/>
</dbReference>
<keyword evidence="8" id="KW-0249">Electron transport</keyword>
<evidence type="ECO:0000256" key="5">
    <source>
        <dbReference type="ARBA" id="ARBA00022617"/>
    </source>
</evidence>
<keyword evidence="4" id="KW-1003">Cell membrane</keyword>
<dbReference type="RefSeq" id="WP_221857051.1">
    <property type="nucleotide sequence ID" value="NZ_BAAAYV010000025.1"/>
</dbReference>
<dbReference type="Proteomes" id="UP001410795">
    <property type="component" value="Unassembled WGS sequence"/>
</dbReference>
<comment type="similarity">
    <text evidence="2">Belongs to the cytochrome ubiquinol oxidase subunit 2 family.</text>
</comment>
<evidence type="ECO:0000256" key="3">
    <source>
        <dbReference type="ARBA" id="ARBA00022448"/>
    </source>
</evidence>
<evidence type="ECO:0000256" key="7">
    <source>
        <dbReference type="ARBA" id="ARBA00022723"/>
    </source>
</evidence>
<protein>
    <submittedName>
        <fullName evidence="13">Cytochrome d ubiquinol oxidase subunit II</fullName>
    </submittedName>
</protein>
<evidence type="ECO:0000313" key="13">
    <source>
        <dbReference type="EMBL" id="GAA3670282.1"/>
    </source>
</evidence>
<keyword evidence="3" id="KW-0813">Transport</keyword>
<dbReference type="EMBL" id="BAAAYV010000025">
    <property type="protein sequence ID" value="GAA3670282.1"/>
    <property type="molecule type" value="Genomic_DNA"/>
</dbReference>
<evidence type="ECO:0000313" key="14">
    <source>
        <dbReference type="Proteomes" id="UP001410795"/>
    </source>
</evidence>
<evidence type="ECO:0000256" key="8">
    <source>
        <dbReference type="ARBA" id="ARBA00022982"/>
    </source>
</evidence>
<reference evidence="14" key="1">
    <citation type="journal article" date="2019" name="Int. J. Syst. Evol. Microbiol.">
        <title>The Global Catalogue of Microorganisms (GCM) 10K type strain sequencing project: providing services to taxonomists for standard genome sequencing and annotation.</title>
        <authorList>
            <consortium name="The Broad Institute Genomics Platform"/>
            <consortium name="The Broad Institute Genome Sequencing Center for Infectious Disease"/>
            <person name="Wu L."/>
            <person name="Ma J."/>
        </authorList>
    </citation>
    <scope>NUCLEOTIDE SEQUENCE [LARGE SCALE GENOMIC DNA]</scope>
    <source>
        <strain evidence="14">JCM 16546</strain>
    </source>
</reference>
<keyword evidence="5" id="KW-0349">Heme</keyword>
<feature type="transmembrane region" description="Helical" evidence="12">
    <location>
        <begin position="260"/>
        <end position="280"/>
    </location>
</feature>
<evidence type="ECO:0000256" key="9">
    <source>
        <dbReference type="ARBA" id="ARBA00022989"/>
    </source>
</evidence>
<accession>A0ABP7BWF8</accession>
<feature type="transmembrane region" description="Helical" evidence="12">
    <location>
        <begin position="162"/>
        <end position="188"/>
    </location>
</feature>
<keyword evidence="10" id="KW-0408">Iron</keyword>
<keyword evidence="14" id="KW-1185">Reference proteome</keyword>